<keyword evidence="3" id="KW-1185">Reference proteome</keyword>
<evidence type="ECO:0000313" key="2">
    <source>
        <dbReference type="EMBL" id="CAH1734184.1"/>
    </source>
</evidence>
<dbReference type="EMBL" id="OU895880">
    <property type="protein sequence ID" value="CAH1734184.1"/>
    <property type="molecule type" value="Genomic_DNA"/>
</dbReference>
<organism evidence="2 3">
    <name type="scientific">Chironomus riparius</name>
    <dbReference type="NCBI Taxonomy" id="315576"/>
    <lineage>
        <taxon>Eukaryota</taxon>
        <taxon>Metazoa</taxon>
        <taxon>Ecdysozoa</taxon>
        <taxon>Arthropoda</taxon>
        <taxon>Hexapoda</taxon>
        <taxon>Insecta</taxon>
        <taxon>Pterygota</taxon>
        <taxon>Neoptera</taxon>
        <taxon>Endopterygota</taxon>
        <taxon>Diptera</taxon>
        <taxon>Nematocera</taxon>
        <taxon>Chironomoidea</taxon>
        <taxon>Chironomidae</taxon>
        <taxon>Chironominae</taxon>
        <taxon>Chironomus</taxon>
    </lineage>
</organism>
<proteinExistence type="predicted"/>
<sequence>MIRLNRFLWYELEFGGKIVAVNGMISYGLFIISTAFWLFLIFFIPNEIIEAYVREIGFKSVLSATSDFVDFCILVKIFAVWIIFSILIASFGMFYMYYVLLEGIKRRQTSQFVPVILCKFCDLFVTSLLFFACNSFISYFIVVCINVIQIHNILVLLSLRNKIKDEKHEKLQIIHPLAFDKLSLPPPYKA</sequence>
<keyword evidence="1" id="KW-0472">Membrane</keyword>
<keyword evidence="1" id="KW-1133">Transmembrane helix</keyword>
<reference evidence="2" key="2">
    <citation type="submission" date="2022-10" db="EMBL/GenBank/DDBJ databases">
        <authorList>
            <consortium name="ENA_rothamsted_submissions"/>
            <consortium name="culmorum"/>
            <person name="King R."/>
        </authorList>
    </citation>
    <scope>NUCLEOTIDE SEQUENCE</scope>
</reference>
<feature type="transmembrane region" description="Helical" evidence="1">
    <location>
        <begin position="78"/>
        <end position="100"/>
    </location>
</feature>
<evidence type="ECO:0000313" key="3">
    <source>
        <dbReference type="Proteomes" id="UP001153620"/>
    </source>
</evidence>
<protein>
    <submittedName>
        <fullName evidence="2">Uncharacterized protein</fullName>
    </submittedName>
</protein>
<reference evidence="2" key="1">
    <citation type="submission" date="2022-01" db="EMBL/GenBank/DDBJ databases">
        <authorList>
            <person name="King R."/>
        </authorList>
    </citation>
    <scope>NUCLEOTIDE SEQUENCE</scope>
</reference>
<feature type="transmembrane region" description="Helical" evidence="1">
    <location>
        <begin position="137"/>
        <end position="159"/>
    </location>
</feature>
<feature type="transmembrane region" description="Helical" evidence="1">
    <location>
        <begin position="112"/>
        <end position="131"/>
    </location>
</feature>
<feature type="transmembrane region" description="Helical" evidence="1">
    <location>
        <begin position="21"/>
        <end position="44"/>
    </location>
</feature>
<evidence type="ECO:0000256" key="1">
    <source>
        <dbReference type="SAM" id="Phobius"/>
    </source>
</evidence>
<dbReference type="Proteomes" id="UP001153620">
    <property type="component" value="Chromosome 4"/>
</dbReference>
<dbReference type="AlphaFoldDB" id="A0A9P0NNG6"/>
<name>A0A9P0NNG6_9DIPT</name>
<keyword evidence="1" id="KW-0812">Transmembrane</keyword>
<gene>
    <name evidence="2" type="ORF">CHIRRI_LOCUS13503</name>
</gene>
<accession>A0A9P0NNG6</accession>